<evidence type="ECO:0008006" key="3">
    <source>
        <dbReference type="Google" id="ProtNLM"/>
    </source>
</evidence>
<keyword evidence="2" id="KW-1185">Reference proteome</keyword>
<accession>A0ABW9MSX4</accession>
<gene>
    <name evidence="1" type="ORF">ACI6Q5_20865</name>
</gene>
<protein>
    <recommendedName>
        <fullName evidence="3">SnoaL-like domain-containing protein</fullName>
    </recommendedName>
</protein>
<sequence length="205" mass="22591">MTSYVAEIAEQPALQQPPAALSKDDVIRIWTAIADQRYPVYLSAQDFENPSAQGRRKPVMLLDRSTPTCAGGRAQQVCDSNLDQKLLSSAAADAFVSKQARQTLLLANTAQVDVRLPDSIYIRTASTAQVDALLVDINWSNFYKAFPGTAGYLRISVPVPVDSGPRSLVYAEQRCHGRCGTGMLYLLTRAENGWKITNRLELWVT</sequence>
<organism evidence="1 2">
    <name type="scientific">Xanthomonas codiaei</name>
    <dbReference type="NCBI Taxonomy" id="56463"/>
    <lineage>
        <taxon>Bacteria</taxon>
        <taxon>Pseudomonadati</taxon>
        <taxon>Pseudomonadota</taxon>
        <taxon>Gammaproteobacteria</taxon>
        <taxon>Lysobacterales</taxon>
        <taxon>Lysobacteraceae</taxon>
        <taxon>Xanthomonas</taxon>
    </lineage>
</organism>
<reference evidence="1 2" key="1">
    <citation type="submission" date="2024-11" db="EMBL/GenBank/DDBJ databases">
        <title>Genome sequencing of Xanthomonas codiaei.</title>
        <authorList>
            <person name="Studholme D.J."/>
        </authorList>
    </citation>
    <scope>NUCLEOTIDE SEQUENCE [LARGE SCALE GENOMIC DNA]</scope>
    <source>
        <strain evidence="1 2">NCPPB 4350</strain>
    </source>
</reference>
<name>A0ABW9MSX4_9XANT</name>
<dbReference type="Proteomes" id="UP001637990">
    <property type="component" value="Unassembled WGS sequence"/>
</dbReference>
<dbReference type="RefSeq" id="WP_146091980.1">
    <property type="nucleotide sequence ID" value="NZ_JBJGBS010000192.1"/>
</dbReference>
<dbReference type="EMBL" id="JBJGBS010000192">
    <property type="protein sequence ID" value="MFO3707359.1"/>
    <property type="molecule type" value="Genomic_DNA"/>
</dbReference>
<evidence type="ECO:0000313" key="2">
    <source>
        <dbReference type="Proteomes" id="UP001637990"/>
    </source>
</evidence>
<comment type="caution">
    <text evidence="1">The sequence shown here is derived from an EMBL/GenBank/DDBJ whole genome shotgun (WGS) entry which is preliminary data.</text>
</comment>
<proteinExistence type="predicted"/>
<evidence type="ECO:0000313" key="1">
    <source>
        <dbReference type="EMBL" id="MFO3707359.1"/>
    </source>
</evidence>